<name>A0A1N6PXC6_9SPIO</name>
<dbReference type="RefSeq" id="WP_076487944.1">
    <property type="nucleotide sequence ID" value="NZ_FTMS01000003.1"/>
</dbReference>
<dbReference type="Gene3D" id="3.20.20.370">
    <property type="entry name" value="Glycoside hydrolase/deacetylase"/>
    <property type="match status" value="1"/>
</dbReference>
<evidence type="ECO:0000313" key="2">
    <source>
        <dbReference type="Proteomes" id="UP000186400"/>
    </source>
</evidence>
<evidence type="ECO:0000313" key="1">
    <source>
        <dbReference type="EMBL" id="SIQ08947.1"/>
    </source>
</evidence>
<protein>
    <recommendedName>
        <fullName evidence="3">Divergent polysaccharide deacetylase</fullName>
    </recommendedName>
</protein>
<dbReference type="InterPro" id="IPR006837">
    <property type="entry name" value="Divergent_DAC"/>
</dbReference>
<dbReference type="CDD" id="cd10936">
    <property type="entry name" value="CE4_DAC2"/>
    <property type="match status" value="1"/>
</dbReference>
<dbReference type="AlphaFoldDB" id="A0A1N6PXC6"/>
<keyword evidence="2" id="KW-1185">Reference proteome</keyword>
<proteinExistence type="predicted"/>
<organism evidence="1 2">
    <name type="scientific">Alkalispirochaeta americana</name>
    <dbReference type="NCBI Taxonomy" id="159291"/>
    <lineage>
        <taxon>Bacteria</taxon>
        <taxon>Pseudomonadati</taxon>
        <taxon>Spirochaetota</taxon>
        <taxon>Spirochaetia</taxon>
        <taxon>Spirochaetales</taxon>
        <taxon>Spirochaetaceae</taxon>
        <taxon>Alkalispirochaeta</taxon>
    </lineage>
</organism>
<dbReference type="PANTHER" id="PTHR30105">
    <property type="entry name" value="UNCHARACTERIZED YIBQ-RELATED"/>
    <property type="match status" value="1"/>
</dbReference>
<reference evidence="1 2" key="1">
    <citation type="submission" date="2017-01" db="EMBL/GenBank/DDBJ databases">
        <authorList>
            <person name="Mah S.A."/>
            <person name="Swanson W.J."/>
            <person name="Moy G.W."/>
            <person name="Vacquier V.D."/>
        </authorList>
    </citation>
    <scope>NUCLEOTIDE SEQUENCE [LARGE SCALE GENOMIC DNA]</scope>
    <source>
        <strain evidence="1 2">ASpG1</strain>
    </source>
</reference>
<accession>A0A1N6PXC6</accession>
<dbReference type="OrthoDB" id="9784811at2"/>
<dbReference type="InterPro" id="IPR011330">
    <property type="entry name" value="Glyco_hydro/deAcase_b/a-brl"/>
</dbReference>
<dbReference type="PANTHER" id="PTHR30105:SF2">
    <property type="entry name" value="DIVERGENT POLYSACCHARIDE DEACETYLASE SUPERFAMILY"/>
    <property type="match status" value="1"/>
</dbReference>
<evidence type="ECO:0008006" key="3">
    <source>
        <dbReference type="Google" id="ProtNLM"/>
    </source>
</evidence>
<dbReference type="STRING" id="159291.SAMN05920897_103175"/>
<dbReference type="GO" id="GO:0005975">
    <property type="term" value="P:carbohydrate metabolic process"/>
    <property type="evidence" value="ECO:0007669"/>
    <property type="project" value="InterPro"/>
</dbReference>
<sequence>MVRRQGIFLGFLLLGVAGSIAFLVFQGGGHSPDRVISYPPLDILEETRREEPPVVQEDDLVPVSPPEKLADPAPRLYLVLDDAGQSWDEMEMFSALTVPYTVAVLPGLPQSQEVLRQAQSRGYQVILHQPMEAFNGQNPGPGAIFANQSIEESLEILRENLGRYSGVVGLNNHMGSRITSDPSFVRPLLREVKAQELFFLDSLTTGKSVVSAVAAEEGIPVLVRDVFLDHHRSEEEIRGQLDRALEIARCRGQVIMIGHVTVPETARVLIERQDEILREGFRFLPLSCAWEACDASAWN</sequence>
<dbReference type="SUPFAM" id="SSF88713">
    <property type="entry name" value="Glycoside hydrolase/deacetylase"/>
    <property type="match status" value="1"/>
</dbReference>
<dbReference type="Proteomes" id="UP000186400">
    <property type="component" value="Unassembled WGS sequence"/>
</dbReference>
<dbReference type="EMBL" id="FTMS01000003">
    <property type="protein sequence ID" value="SIQ08947.1"/>
    <property type="molecule type" value="Genomic_DNA"/>
</dbReference>
<dbReference type="Pfam" id="PF04748">
    <property type="entry name" value="Polysacc_deac_2"/>
    <property type="match status" value="1"/>
</dbReference>
<gene>
    <name evidence="1" type="ORF">SAMN05920897_103175</name>
</gene>